<dbReference type="Gene3D" id="3.20.20.30">
    <property type="entry name" value="Luciferase-like domain"/>
    <property type="match status" value="1"/>
</dbReference>
<evidence type="ECO:0000256" key="1">
    <source>
        <dbReference type="ARBA" id="ARBA00022630"/>
    </source>
</evidence>
<keyword evidence="4 8" id="KW-0503">Monooxygenase</keyword>
<keyword evidence="1" id="KW-0285">Flavoprotein</keyword>
<dbReference type="InterPro" id="IPR016215">
    <property type="entry name" value="NTA_MOA"/>
</dbReference>
<comment type="caution">
    <text evidence="8">The sequence shown here is derived from an EMBL/GenBank/DDBJ whole genome shotgun (WGS) entry which is preliminary data.</text>
</comment>
<keyword evidence="2" id="KW-0288">FMN</keyword>
<dbReference type="NCBIfam" id="TIGR03860">
    <property type="entry name" value="FMN_nitrolo"/>
    <property type="match status" value="1"/>
</dbReference>
<dbReference type="GO" id="GO:0004497">
    <property type="term" value="F:monooxygenase activity"/>
    <property type="evidence" value="ECO:0007669"/>
    <property type="project" value="UniProtKB-KW"/>
</dbReference>
<feature type="domain" description="Luciferase-like" evidence="6">
    <location>
        <begin position="31"/>
        <end position="386"/>
    </location>
</feature>
<evidence type="ECO:0000256" key="2">
    <source>
        <dbReference type="ARBA" id="ARBA00022643"/>
    </source>
</evidence>
<reference evidence="8 9" key="1">
    <citation type="submission" date="2019-09" db="EMBL/GenBank/DDBJ databases">
        <title>Genome sequence and assembly of Flavobacterium sp.</title>
        <authorList>
            <person name="Chhetri G."/>
        </authorList>
    </citation>
    <scope>NUCLEOTIDE SEQUENCE [LARGE SCALE GENOMIC DNA]</scope>
    <source>
        <strain evidence="8 9">SNL9</strain>
    </source>
</reference>
<dbReference type="InterPro" id="IPR051260">
    <property type="entry name" value="Diverse_substr_monoxygenases"/>
</dbReference>
<name>A0A5M6CV87_9FLAO</name>
<sequence>MENVKNRKMIIGLTSGNGYGFQPGAWRTPGVDPTSYTSYDARVRHAQAAERGKFQFIFLPDGPFTDDSTLLETEAPNFNLDVMMTLAAVARETKRIGLVATGSTTFNAPYTLAKQFKALDIMSHGRAGWNAITSTSNDVAAIYGQTIPSSRDRYGRAHEVVQLVQAFWGSWGKDAWVHDQESGQFAKHDEISTISLKGKYVNARGTLYIPPSEQGQPIIFHAGASPNAHELAGRFANVVIGAAFTIEDSIQQRKAFRESAKKYGRDPDEIKFIAGMMTTIVKDRRTALDRRLQLMGHLLPQRVAYLQQMLGIRLDGNDLNEPLSQEQLQAARPSPYDPRSANALKIAKEGWSLKDIIAHGIIDYHPSIVGPGVEAADHMQAWFEAGACDGFWISPDILDDGVDAFVDEVVPILQERGLFHKDYEGTTLREHIGAPEQYGIDPRVSNIKLLIIKFKNMKIGIVGTGAIGSLLAQKLSKAGHSVKVTNTRAMPELEKIAADLGAKAATLQDVVKDVDAIIFSMPFNAYKDLPKDLLKEVPQDVVVMDTSNYYPFRDGDIAELEEITESEYISGILDRPLIKVFNNILEGTLKHKGTAAGTEGRIAISTAGDNEEHKKIVAQIVDITGFDTVDGGNLSESWRQQPGTPAYCTELDEAELKKALDSAEKGKAPAIRDSIMNSLMSKDTWPSYEEILAGNRVHQKGKGK</sequence>
<dbReference type="InterPro" id="IPR036661">
    <property type="entry name" value="Luciferase-like_sf"/>
</dbReference>
<dbReference type="GO" id="GO:0016705">
    <property type="term" value="F:oxidoreductase activity, acting on paired donors, with incorporation or reduction of molecular oxygen"/>
    <property type="evidence" value="ECO:0007669"/>
    <property type="project" value="InterPro"/>
</dbReference>
<dbReference type="Pfam" id="PF00296">
    <property type="entry name" value="Bac_luciferase"/>
    <property type="match status" value="1"/>
</dbReference>
<keyword evidence="9" id="KW-1185">Reference proteome</keyword>
<dbReference type="InterPro" id="IPR011251">
    <property type="entry name" value="Luciferase-like_dom"/>
</dbReference>
<dbReference type="AlphaFoldDB" id="A0A5M6CV87"/>
<feature type="domain" description="Pyrroline-5-carboxylate reductase catalytic N-terminal" evidence="7">
    <location>
        <begin position="458"/>
        <end position="549"/>
    </location>
</feature>
<accession>A0A5M6CV87</accession>
<evidence type="ECO:0000256" key="5">
    <source>
        <dbReference type="ARBA" id="ARBA00033748"/>
    </source>
</evidence>
<keyword evidence="3 8" id="KW-0560">Oxidoreductase</keyword>
<evidence type="ECO:0000313" key="8">
    <source>
        <dbReference type="EMBL" id="KAA5537902.1"/>
    </source>
</evidence>
<dbReference type="InterPro" id="IPR036291">
    <property type="entry name" value="NAD(P)-bd_dom_sf"/>
</dbReference>
<dbReference type="SUPFAM" id="SSF51679">
    <property type="entry name" value="Bacterial luciferase-like"/>
    <property type="match status" value="1"/>
</dbReference>
<dbReference type="SUPFAM" id="SSF51735">
    <property type="entry name" value="NAD(P)-binding Rossmann-fold domains"/>
    <property type="match status" value="1"/>
</dbReference>
<dbReference type="PANTHER" id="PTHR30011:SF16">
    <property type="entry name" value="C2H2 FINGER DOMAIN TRANSCRIPTION FACTOR (EUROFUNG)-RELATED"/>
    <property type="match status" value="1"/>
</dbReference>
<organism evidence="8 9">
    <name type="scientific">Paenimyroides baculatum</name>
    <dbReference type="NCBI Taxonomy" id="2608000"/>
    <lineage>
        <taxon>Bacteria</taxon>
        <taxon>Pseudomonadati</taxon>
        <taxon>Bacteroidota</taxon>
        <taxon>Flavobacteriia</taxon>
        <taxon>Flavobacteriales</taxon>
        <taxon>Flavobacteriaceae</taxon>
        <taxon>Paenimyroides</taxon>
    </lineage>
</organism>
<dbReference type="EC" id="1.14.-.-" evidence="8"/>
<gene>
    <name evidence="8" type="ORF">F0460_04365</name>
</gene>
<evidence type="ECO:0000259" key="7">
    <source>
        <dbReference type="Pfam" id="PF03807"/>
    </source>
</evidence>
<comment type="similarity">
    <text evidence="5">Belongs to the NtaA/SnaA/DszA monooxygenase family.</text>
</comment>
<evidence type="ECO:0000256" key="3">
    <source>
        <dbReference type="ARBA" id="ARBA00023002"/>
    </source>
</evidence>
<proteinExistence type="inferred from homology"/>
<evidence type="ECO:0000313" key="9">
    <source>
        <dbReference type="Proteomes" id="UP000325141"/>
    </source>
</evidence>
<dbReference type="RefSeq" id="WP_150010621.1">
    <property type="nucleotide sequence ID" value="NZ_VWSG01000002.1"/>
</dbReference>
<evidence type="ECO:0000259" key="6">
    <source>
        <dbReference type="Pfam" id="PF00296"/>
    </source>
</evidence>
<protein>
    <submittedName>
        <fullName evidence="8">NtaA/DmoA family FMN-dependent monooxygenase</fullName>
        <ecNumber evidence="8">1.14.-.-</ecNumber>
    </submittedName>
</protein>
<evidence type="ECO:0000256" key="4">
    <source>
        <dbReference type="ARBA" id="ARBA00023033"/>
    </source>
</evidence>
<dbReference type="Pfam" id="PF03807">
    <property type="entry name" value="F420_oxidored"/>
    <property type="match status" value="1"/>
</dbReference>
<dbReference type="EMBL" id="VWSG01000002">
    <property type="protein sequence ID" value="KAA5537902.1"/>
    <property type="molecule type" value="Genomic_DNA"/>
</dbReference>
<dbReference type="Proteomes" id="UP000325141">
    <property type="component" value="Unassembled WGS sequence"/>
</dbReference>
<dbReference type="PANTHER" id="PTHR30011">
    <property type="entry name" value="ALKANESULFONATE MONOOXYGENASE-RELATED"/>
    <property type="match status" value="1"/>
</dbReference>
<dbReference type="InterPro" id="IPR028939">
    <property type="entry name" value="P5C_Rdtase_cat_N"/>
</dbReference>
<dbReference type="Gene3D" id="3.40.50.720">
    <property type="entry name" value="NAD(P)-binding Rossmann-like Domain"/>
    <property type="match status" value="1"/>
</dbReference>